<sequence>MRWLSGQRANLLTRRSVALTLSLSLGFSCVGLGNLAVSQPSCFIRMAGQLGLKMMCHRFQSILNESVNGPWFESDLRHSTSLSRFGQPGSIPVLVLPSGGMAARHRKGAAAERFLFLFFRRK</sequence>
<dbReference type="CTD" id="20316881"/>
<proteinExistence type="predicted"/>
<dbReference type="RefSeq" id="XP_009165259.1">
    <property type="nucleotide sequence ID" value="XM_009166995.1"/>
</dbReference>
<dbReference type="Proteomes" id="UP000054324">
    <property type="component" value="Unassembled WGS sequence"/>
</dbReference>
<organism evidence="1 2">
    <name type="scientific">Opisthorchis viverrini</name>
    <name type="common">Southeast Asian liver fluke</name>
    <dbReference type="NCBI Taxonomy" id="6198"/>
    <lineage>
        <taxon>Eukaryota</taxon>
        <taxon>Metazoa</taxon>
        <taxon>Spiralia</taxon>
        <taxon>Lophotrochozoa</taxon>
        <taxon>Platyhelminthes</taxon>
        <taxon>Trematoda</taxon>
        <taxon>Digenea</taxon>
        <taxon>Opisthorchiida</taxon>
        <taxon>Opisthorchiata</taxon>
        <taxon>Opisthorchiidae</taxon>
        <taxon>Opisthorchis</taxon>
    </lineage>
</organism>
<gene>
    <name evidence="1" type="ORF">T265_02693</name>
</gene>
<dbReference type="AlphaFoldDB" id="A0A075AI50"/>
<dbReference type="KEGG" id="ovi:T265_02693"/>
<accession>A0A075AI50</accession>
<protein>
    <submittedName>
        <fullName evidence="1">Uncharacterized protein</fullName>
    </submittedName>
</protein>
<dbReference type="GeneID" id="20316881"/>
<keyword evidence="2" id="KW-1185">Reference proteome</keyword>
<dbReference type="OrthoDB" id="6266369at2759"/>
<reference evidence="1 2" key="1">
    <citation type="submission" date="2013-11" db="EMBL/GenBank/DDBJ databases">
        <title>Opisthorchis viverrini - life in the bile duct.</title>
        <authorList>
            <person name="Young N.D."/>
            <person name="Nagarajan N."/>
            <person name="Lin S.J."/>
            <person name="Korhonen P.K."/>
            <person name="Jex A.R."/>
            <person name="Hall R.S."/>
            <person name="Safavi-Hemami H."/>
            <person name="Kaewkong W."/>
            <person name="Bertrand D."/>
            <person name="Gao S."/>
            <person name="Seet Q."/>
            <person name="Wongkham S."/>
            <person name="Teh B.T."/>
            <person name="Wongkham C."/>
            <person name="Intapan P.M."/>
            <person name="Maleewong W."/>
            <person name="Yang X."/>
            <person name="Hu M."/>
            <person name="Wang Z."/>
            <person name="Hofmann A."/>
            <person name="Sternberg P.W."/>
            <person name="Tan P."/>
            <person name="Wang J."/>
            <person name="Gasser R.B."/>
        </authorList>
    </citation>
    <scope>NUCLEOTIDE SEQUENCE [LARGE SCALE GENOMIC DNA]</scope>
</reference>
<evidence type="ECO:0000313" key="1">
    <source>
        <dbReference type="EMBL" id="KER31019.1"/>
    </source>
</evidence>
<dbReference type="EMBL" id="KL596652">
    <property type="protein sequence ID" value="KER31019.1"/>
    <property type="molecule type" value="Genomic_DNA"/>
</dbReference>
<evidence type="ECO:0000313" key="2">
    <source>
        <dbReference type="Proteomes" id="UP000054324"/>
    </source>
</evidence>
<name>A0A075AI50_OPIVI</name>
<dbReference type="PROSITE" id="PS51257">
    <property type="entry name" value="PROKAR_LIPOPROTEIN"/>
    <property type="match status" value="1"/>
</dbReference>